<dbReference type="InterPro" id="IPR038460">
    <property type="entry name" value="AcetylCoA_hyd_C_sf"/>
</dbReference>
<feature type="domain" description="Acetyl-CoA hydrolase/transferase N-terminal" evidence="3">
    <location>
        <begin position="17"/>
        <end position="214"/>
    </location>
</feature>
<dbReference type="PANTHER" id="PTHR43609">
    <property type="entry name" value="ACETYL-COA HYDROLASE"/>
    <property type="match status" value="1"/>
</dbReference>
<name>A0A6B9F4G5_9EURY</name>
<dbReference type="GO" id="GO:0008775">
    <property type="term" value="F:acetate CoA-transferase activity"/>
    <property type="evidence" value="ECO:0007669"/>
    <property type="project" value="InterPro"/>
</dbReference>
<dbReference type="InterPro" id="IPR026888">
    <property type="entry name" value="AcetylCoA_hyd_C"/>
</dbReference>
<dbReference type="Pfam" id="PF02550">
    <property type="entry name" value="AcetylCoA_hydro"/>
    <property type="match status" value="1"/>
</dbReference>
<dbReference type="PANTHER" id="PTHR43609:SF1">
    <property type="entry name" value="ACETYL-COA HYDROLASE"/>
    <property type="match status" value="1"/>
</dbReference>
<evidence type="ECO:0000313" key="6">
    <source>
        <dbReference type="Proteomes" id="UP000428325"/>
    </source>
</evidence>
<dbReference type="Proteomes" id="UP000428325">
    <property type="component" value="Chromosome"/>
</dbReference>
<evidence type="ECO:0000256" key="2">
    <source>
        <dbReference type="SAM" id="MobiDB-lite"/>
    </source>
</evidence>
<dbReference type="FunFam" id="3.40.1080.20:FF:000001">
    <property type="entry name" value="Acetyl-CoA hydrolase Ach1"/>
    <property type="match status" value="1"/>
</dbReference>
<protein>
    <submittedName>
        <fullName evidence="5">Acetyl-CoA hydrolase</fullName>
    </submittedName>
</protein>
<dbReference type="EMBL" id="CP034345">
    <property type="protein sequence ID" value="QGX94232.1"/>
    <property type="molecule type" value="Genomic_DNA"/>
</dbReference>
<dbReference type="Pfam" id="PF13336">
    <property type="entry name" value="AcetylCoA_hyd_C"/>
    <property type="match status" value="1"/>
</dbReference>
<comment type="similarity">
    <text evidence="1">Belongs to the acetyl-CoA hydrolase/transferase family.</text>
</comment>
<accession>A0A6B9F4G5</accession>
<dbReference type="InterPro" id="IPR003702">
    <property type="entry name" value="ActCoA_hydro_N"/>
</dbReference>
<dbReference type="AlphaFoldDB" id="A0A6B9F4G5"/>
<evidence type="ECO:0000256" key="1">
    <source>
        <dbReference type="ARBA" id="ARBA00009632"/>
    </source>
</evidence>
<dbReference type="InterPro" id="IPR046433">
    <property type="entry name" value="ActCoA_hydro"/>
</dbReference>
<dbReference type="Gene3D" id="3.30.750.70">
    <property type="entry name" value="4-hydroxybutyrate coenzyme like domains"/>
    <property type="match status" value="1"/>
</dbReference>
<dbReference type="Gene3D" id="3.40.1080.20">
    <property type="entry name" value="Acetyl-CoA hydrolase/transferase C-terminal domain"/>
    <property type="match status" value="1"/>
</dbReference>
<keyword evidence="6" id="KW-1185">Reference proteome</keyword>
<dbReference type="KEGG" id="hra:EI982_05245"/>
<evidence type="ECO:0000259" key="3">
    <source>
        <dbReference type="Pfam" id="PF02550"/>
    </source>
</evidence>
<dbReference type="OrthoDB" id="147145at2157"/>
<reference evidence="5 6" key="1">
    <citation type="submission" date="2018-12" db="EMBL/GenBank/DDBJ databases">
        <title>Complete genome sequence of Haloplanus rallus MBLA0036.</title>
        <authorList>
            <person name="Nam Y.-d."/>
            <person name="Kang J."/>
            <person name="Chung W.-H."/>
            <person name="Park Y.S."/>
        </authorList>
    </citation>
    <scope>NUCLEOTIDE SEQUENCE [LARGE SCALE GENOMIC DNA]</scope>
    <source>
        <strain evidence="5 6">MBLA0036</strain>
    </source>
</reference>
<dbReference type="GeneID" id="43368915"/>
<evidence type="ECO:0000259" key="4">
    <source>
        <dbReference type="Pfam" id="PF13336"/>
    </source>
</evidence>
<feature type="domain" description="Acetyl-CoA hydrolase/transferase C-terminal" evidence="4">
    <location>
        <begin position="317"/>
        <end position="463"/>
    </location>
</feature>
<organism evidence="5 6">
    <name type="scientific">Haloplanus rallus</name>
    <dbReference type="NCBI Taxonomy" id="1816183"/>
    <lineage>
        <taxon>Archaea</taxon>
        <taxon>Methanobacteriati</taxon>
        <taxon>Methanobacteriota</taxon>
        <taxon>Stenosarchaea group</taxon>
        <taxon>Halobacteria</taxon>
        <taxon>Halobacteriales</taxon>
        <taxon>Haloferacaceae</taxon>
        <taxon>Haloplanus</taxon>
    </lineage>
</organism>
<dbReference type="GO" id="GO:0006083">
    <property type="term" value="P:acetate metabolic process"/>
    <property type="evidence" value="ECO:0007669"/>
    <property type="project" value="InterPro"/>
</dbReference>
<feature type="region of interest" description="Disordered" evidence="2">
    <location>
        <begin position="466"/>
        <end position="485"/>
    </location>
</feature>
<dbReference type="GO" id="GO:0003986">
    <property type="term" value="F:acetyl-CoA hydrolase activity"/>
    <property type="evidence" value="ECO:0007669"/>
    <property type="project" value="TreeGrafter"/>
</dbReference>
<keyword evidence="5" id="KW-0378">Hydrolase</keyword>
<dbReference type="SUPFAM" id="SSF100950">
    <property type="entry name" value="NagB/RpiA/CoA transferase-like"/>
    <property type="match status" value="2"/>
</dbReference>
<evidence type="ECO:0000313" key="5">
    <source>
        <dbReference type="EMBL" id="QGX94232.1"/>
    </source>
</evidence>
<gene>
    <name evidence="5" type="ORF">EI982_05245</name>
</gene>
<sequence length="485" mass="51374">MTPGSVTDRFVGDLPVTDAEGAAALVADDATVLTSGFGSVGYPKAVPLAMAEADRDRSLTVVSGGTVGDEIDTDLLETGAIDRRFPYQGTRAARDAVNEGSVAYGDRHVGGVADEVSFGLLADADVAVVEAVAVGEDWLVPSTSVGQTPAFVEAAPRLIVEVNRAQPLELARFHDVYRPSAPPDRDPIPLSAPDGRIGDPFVPFDPERLVAVVETDRPDSPYEFRDPTDDDLAIARHLADFLADEVTRNPVLAESVNLQFGVGSLGNALMGELSGLDVGDRTLGYFGEVIQDGLLDLADRGHLAYASATSLALSRDGQRRLFDDLDRYATEFVLRPTDVSNSPALVDRFGVVAVNSALEVDVYGHANSTHVDGSRVINGVGGSGDFTRNALVSVLALPSTASDGAVSRVVPMVPHVDHTEHDVDVIVTEHGVADLRGLSPRERAAAVVERCADPSVRPALEAYLDRADEGGGHEPHDLDTAFDWR</sequence>
<dbReference type="InterPro" id="IPR037171">
    <property type="entry name" value="NagB/RpiA_transferase-like"/>
</dbReference>
<dbReference type="Gene3D" id="3.40.1080.10">
    <property type="entry name" value="Glutaconate Coenzyme A-transferase"/>
    <property type="match status" value="1"/>
</dbReference>
<proteinExistence type="inferred from homology"/>
<dbReference type="RefSeq" id="WP_157688469.1">
    <property type="nucleotide sequence ID" value="NZ_CP034345.1"/>
</dbReference>